<dbReference type="GO" id="GO:0032259">
    <property type="term" value="P:methylation"/>
    <property type="evidence" value="ECO:0007669"/>
    <property type="project" value="UniProtKB-KW"/>
</dbReference>
<comment type="caution">
    <text evidence="8">The sequence shown here is derived from an EMBL/GenBank/DDBJ whole genome shotgun (WGS) entry which is preliminary data.</text>
</comment>
<dbReference type="PANTHER" id="PTHR11579">
    <property type="entry name" value="PROTEIN-L-ISOASPARTATE O-METHYLTRANSFERASE"/>
    <property type="match status" value="1"/>
</dbReference>
<gene>
    <name evidence="7" type="primary">pcm</name>
    <name evidence="8" type="ORF">EI42_00403</name>
</gene>
<keyword evidence="4 7" id="KW-0489">Methyltransferase</keyword>
<dbReference type="OrthoDB" id="9772751at2"/>
<dbReference type="PANTHER" id="PTHR11579:SF0">
    <property type="entry name" value="PROTEIN-L-ISOASPARTATE(D-ASPARTATE) O-METHYLTRANSFERASE"/>
    <property type="match status" value="1"/>
</dbReference>
<dbReference type="GO" id="GO:0030091">
    <property type="term" value="P:protein repair"/>
    <property type="evidence" value="ECO:0007669"/>
    <property type="project" value="UniProtKB-UniRule"/>
</dbReference>
<evidence type="ECO:0000256" key="5">
    <source>
        <dbReference type="ARBA" id="ARBA00022679"/>
    </source>
</evidence>
<reference evidence="8 9" key="1">
    <citation type="submission" date="2018-06" db="EMBL/GenBank/DDBJ databases">
        <title>Genomic Encyclopedia of Archaeal and Bacterial Type Strains, Phase II (KMG-II): from individual species to whole genera.</title>
        <authorList>
            <person name="Goeker M."/>
        </authorList>
    </citation>
    <scope>NUCLEOTIDE SEQUENCE [LARGE SCALE GENOMIC DNA]</scope>
    <source>
        <strain evidence="8 9">ATCC BAA-1881</strain>
    </source>
</reference>
<evidence type="ECO:0000313" key="9">
    <source>
        <dbReference type="Proteomes" id="UP000248806"/>
    </source>
</evidence>
<dbReference type="HAMAP" id="MF_00090">
    <property type="entry name" value="PIMT"/>
    <property type="match status" value="1"/>
</dbReference>
<sequence length="213" mass="23231">MTEKRRQQLLAQLHQAGITDQRVLDAMAHVDRGLFVEAQLLPHAYRDMALPIGCGQTISQPFMVALMTQALHLTGNERVLEIGTGSGYQAAILAQLCSYVYSVERHQQLAQQASWRLMEAGIRNVSVIVGDGSLGWPEAAPYEGILVTAAAPEVPISLVEQLSPGGRLVLPVGLPEEQDLLLIERRGAKVERTSLGACVFVPLIGREGWSEDR</sequence>
<dbReference type="GO" id="GO:0004719">
    <property type="term" value="F:protein-L-isoaspartate (D-aspartate) O-methyltransferase activity"/>
    <property type="evidence" value="ECO:0007669"/>
    <property type="project" value="UniProtKB-UniRule"/>
</dbReference>
<keyword evidence="9" id="KW-1185">Reference proteome</keyword>
<keyword evidence="3 7" id="KW-0963">Cytoplasm</keyword>
<protein>
    <recommendedName>
        <fullName evidence="7">Protein-L-isoaspartate O-methyltransferase</fullName>
        <ecNumber evidence="7">2.1.1.77</ecNumber>
    </recommendedName>
    <alternativeName>
        <fullName evidence="7">L-isoaspartyl protein carboxyl methyltransferase</fullName>
    </alternativeName>
    <alternativeName>
        <fullName evidence="7">Protein L-isoaspartyl methyltransferase</fullName>
    </alternativeName>
    <alternativeName>
        <fullName evidence="7">Protein-beta-aspartate methyltransferase</fullName>
        <shortName evidence="7">PIMT</shortName>
    </alternativeName>
</protein>
<accession>A0A326UEF9</accession>
<evidence type="ECO:0000256" key="1">
    <source>
        <dbReference type="ARBA" id="ARBA00004496"/>
    </source>
</evidence>
<evidence type="ECO:0000256" key="6">
    <source>
        <dbReference type="ARBA" id="ARBA00022691"/>
    </source>
</evidence>
<dbReference type="Proteomes" id="UP000248806">
    <property type="component" value="Unassembled WGS sequence"/>
</dbReference>
<evidence type="ECO:0000256" key="4">
    <source>
        <dbReference type="ARBA" id="ARBA00022603"/>
    </source>
</evidence>
<proteinExistence type="inferred from homology"/>
<dbReference type="FunFam" id="3.40.50.150:FF:000010">
    <property type="entry name" value="Protein-L-isoaspartate O-methyltransferase"/>
    <property type="match status" value="1"/>
</dbReference>
<dbReference type="Pfam" id="PF01135">
    <property type="entry name" value="PCMT"/>
    <property type="match status" value="1"/>
</dbReference>
<comment type="similarity">
    <text evidence="2 7">Belongs to the methyltransferase superfamily. L-isoaspartyl/D-aspartyl protein methyltransferase family.</text>
</comment>
<feature type="active site" evidence="7">
    <location>
        <position position="59"/>
    </location>
</feature>
<dbReference type="Gene3D" id="3.40.50.150">
    <property type="entry name" value="Vaccinia Virus protein VP39"/>
    <property type="match status" value="1"/>
</dbReference>
<dbReference type="EMBL" id="QKUF01000001">
    <property type="protein sequence ID" value="PZW36231.1"/>
    <property type="molecule type" value="Genomic_DNA"/>
</dbReference>
<dbReference type="CDD" id="cd02440">
    <property type="entry name" value="AdoMet_MTases"/>
    <property type="match status" value="1"/>
</dbReference>
<dbReference type="PROSITE" id="PS01279">
    <property type="entry name" value="PCMT"/>
    <property type="match status" value="1"/>
</dbReference>
<comment type="subcellular location">
    <subcellularLocation>
        <location evidence="1 7">Cytoplasm</location>
    </subcellularLocation>
</comment>
<dbReference type="AlphaFoldDB" id="A0A326UEF9"/>
<dbReference type="InterPro" id="IPR000682">
    <property type="entry name" value="PCMT"/>
</dbReference>
<dbReference type="GO" id="GO:0005737">
    <property type="term" value="C:cytoplasm"/>
    <property type="evidence" value="ECO:0007669"/>
    <property type="project" value="UniProtKB-SubCell"/>
</dbReference>
<evidence type="ECO:0000256" key="2">
    <source>
        <dbReference type="ARBA" id="ARBA00005369"/>
    </source>
</evidence>
<dbReference type="NCBIfam" id="NF001453">
    <property type="entry name" value="PRK00312.1"/>
    <property type="match status" value="1"/>
</dbReference>
<evidence type="ECO:0000256" key="7">
    <source>
        <dbReference type="HAMAP-Rule" id="MF_00090"/>
    </source>
</evidence>
<keyword evidence="5 7" id="KW-0808">Transferase</keyword>
<evidence type="ECO:0000313" key="8">
    <source>
        <dbReference type="EMBL" id="PZW36231.1"/>
    </source>
</evidence>
<comment type="catalytic activity">
    <reaction evidence="7">
        <text>[protein]-L-isoaspartate + S-adenosyl-L-methionine = [protein]-L-isoaspartate alpha-methyl ester + S-adenosyl-L-homocysteine</text>
        <dbReference type="Rhea" id="RHEA:12705"/>
        <dbReference type="Rhea" id="RHEA-COMP:12143"/>
        <dbReference type="Rhea" id="RHEA-COMP:12144"/>
        <dbReference type="ChEBI" id="CHEBI:57856"/>
        <dbReference type="ChEBI" id="CHEBI:59789"/>
        <dbReference type="ChEBI" id="CHEBI:90596"/>
        <dbReference type="ChEBI" id="CHEBI:90598"/>
        <dbReference type="EC" id="2.1.1.77"/>
    </reaction>
</comment>
<comment type="function">
    <text evidence="7">Catalyzes the methyl esterification of L-isoaspartyl residues in peptides and proteins that result from spontaneous decomposition of normal L-aspartyl and L-asparaginyl residues. It plays a role in the repair and/or degradation of damaged proteins.</text>
</comment>
<evidence type="ECO:0000256" key="3">
    <source>
        <dbReference type="ARBA" id="ARBA00022490"/>
    </source>
</evidence>
<dbReference type="SUPFAM" id="SSF53335">
    <property type="entry name" value="S-adenosyl-L-methionine-dependent methyltransferases"/>
    <property type="match status" value="1"/>
</dbReference>
<dbReference type="NCBIfam" id="TIGR00080">
    <property type="entry name" value="pimt"/>
    <property type="match status" value="1"/>
</dbReference>
<name>A0A326UEF9_THEHA</name>
<dbReference type="InterPro" id="IPR029063">
    <property type="entry name" value="SAM-dependent_MTases_sf"/>
</dbReference>
<dbReference type="EC" id="2.1.1.77" evidence="7"/>
<keyword evidence="6 7" id="KW-0949">S-adenosyl-L-methionine</keyword>
<organism evidence="8 9">
    <name type="scientific">Thermosporothrix hazakensis</name>
    <dbReference type="NCBI Taxonomy" id="644383"/>
    <lineage>
        <taxon>Bacteria</taxon>
        <taxon>Bacillati</taxon>
        <taxon>Chloroflexota</taxon>
        <taxon>Ktedonobacteria</taxon>
        <taxon>Ktedonobacterales</taxon>
        <taxon>Thermosporotrichaceae</taxon>
        <taxon>Thermosporothrix</taxon>
    </lineage>
</organism>
<dbReference type="RefSeq" id="WP_111318301.1">
    <property type="nucleotide sequence ID" value="NZ_BIFX01000001.1"/>
</dbReference>